<dbReference type="AlphaFoldDB" id="D5ENU4"/>
<dbReference type="STRING" id="583355.Caka_0578"/>
<sequence length="52" mass="6095">MGFFFFPLRCFVFFFSLNALFHSADDALLFLPRMLGSFFAYPETILLDFNSL</sequence>
<evidence type="ECO:0000256" key="1">
    <source>
        <dbReference type="SAM" id="SignalP"/>
    </source>
</evidence>
<feature type="chain" id="PRO_5003071319" evidence="1">
    <location>
        <begin position="25"/>
        <end position="52"/>
    </location>
</feature>
<dbReference type="KEGG" id="caa:Caka_0578"/>
<keyword evidence="3" id="KW-1185">Reference proteome</keyword>
<keyword evidence="1" id="KW-0732">Signal</keyword>
<feature type="signal peptide" evidence="1">
    <location>
        <begin position="1"/>
        <end position="24"/>
    </location>
</feature>
<gene>
    <name evidence="2" type="ordered locus">Caka_0578</name>
</gene>
<name>D5ENU4_CORAD</name>
<dbReference type="Proteomes" id="UP000000925">
    <property type="component" value="Chromosome"/>
</dbReference>
<dbReference type="EMBL" id="CP001998">
    <property type="protein sequence ID" value="ADE53603.1"/>
    <property type="molecule type" value="Genomic_DNA"/>
</dbReference>
<dbReference type="HOGENOM" id="CLU_3078813_0_0_0"/>
<proteinExistence type="predicted"/>
<evidence type="ECO:0000313" key="2">
    <source>
        <dbReference type="EMBL" id="ADE53603.1"/>
    </source>
</evidence>
<reference evidence="2 3" key="1">
    <citation type="journal article" date="2010" name="Stand. Genomic Sci.">
        <title>Complete genome sequence of Coraliomargarita akajimensis type strain (04OKA010-24).</title>
        <authorList>
            <person name="Mavromatis K."/>
            <person name="Abt B."/>
            <person name="Brambilla E."/>
            <person name="Lapidus A."/>
            <person name="Copeland A."/>
            <person name="Deshpande S."/>
            <person name="Nolan M."/>
            <person name="Lucas S."/>
            <person name="Tice H."/>
            <person name="Cheng J.F."/>
            <person name="Han C."/>
            <person name="Detter J.C."/>
            <person name="Woyke T."/>
            <person name="Goodwin L."/>
            <person name="Pitluck S."/>
            <person name="Held B."/>
            <person name="Brettin T."/>
            <person name="Tapia R."/>
            <person name="Ivanova N."/>
            <person name="Mikhailova N."/>
            <person name="Pati A."/>
            <person name="Liolios K."/>
            <person name="Chen A."/>
            <person name="Palaniappan K."/>
            <person name="Land M."/>
            <person name="Hauser L."/>
            <person name="Chang Y.J."/>
            <person name="Jeffries C.D."/>
            <person name="Rohde M."/>
            <person name="Goker M."/>
            <person name="Bristow J."/>
            <person name="Eisen J.A."/>
            <person name="Markowitz V."/>
            <person name="Hugenholtz P."/>
            <person name="Klenk H.P."/>
            <person name="Kyrpides N.C."/>
        </authorList>
    </citation>
    <scope>NUCLEOTIDE SEQUENCE [LARGE SCALE GENOMIC DNA]</scope>
    <source>
        <strain evidence="3">DSM 45221 / IAM 15411 / JCM 23193 / KCTC 12865</strain>
    </source>
</reference>
<organism evidence="2 3">
    <name type="scientific">Coraliomargarita akajimensis (strain DSM 45221 / IAM 15411 / JCM 23193 / KCTC 12865 / 04OKA010-24)</name>
    <dbReference type="NCBI Taxonomy" id="583355"/>
    <lineage>
        <taxon>Bacteria</taxon>
        <taxon>Pseudomonadati</taxon>
        <taxon>Verrucomicrobiota</taxon>
        <taxon>Opitutia</taxon>
        <taxon>Puniceicoccales</taxon>
        <taxon>Coraliomargaritaceae</taxon>
        <taxon>Coraliomargarita</taxon>
    </lineage>
</organism>
<protein>
    <submittedName>
        <fullName evidence="2">Uncharacterized protein</fullName>
    </submittedName>
</protein>
<accession>D5ENU4</accession>
<evidence type="ECO:0000313" key="3">
    <source>
        <dbReference type="Proteomes" id="UP000000925"/>
    </source>
</evidence>